<gene>
    <name evidence="1" type="ORF">WA026_009082</name>
</gene>
<dbReference type="EMBL" id="JARQZJ010000094">
    <property type="protein sequence ID" value="KAK9884860.1"/>
    <property type="molecule type" value="Genomic_DNA"/>
</dbReference>
<reference evidence="1 2" key="1">
    <citation type="submission" date="2023-03" db="EMBL/GenBank/DDBJ databases">
        <title>Genome insight into feeding habits of ladybird beetles.</title>
        <authorList>
            <person name="Li H.-S."/>
            <person name="Huang Y.-H."/>
            <person name="Pang H."/>
        </authorList>
    </citation>
    <scope>NUCLEOTIDE SEQUENCE [LARGE SCALE GENOMIC DNA]</scope>
    <source>
        <strain evidence="1">SYSU_2023b</strain>
        <tissue evidence="1">Whole body</tissue>
    </source>
</reference>
<name>A0AAW1UQN6_9CUCU</name>
<feature type="non-terminal residue" evidence="1">
    <location>
        <position position="1"/>
    </location>
</feature>
<dbReference type="Proteomes" id="UP001431783">
    <property type="component" value="Unassembled WGS sequence"/>
</dbReference>
<accession>A0AAW1UQN6</accession>
<dbReference type="AlphaFoldDB" id="A0AAW1UQN6"/>
<sequence length="56" mass="6405">PDSAGNSSYERTSTEFIGILKTKRKTEMLGDICHTARAFVEWIYSTKFHPVVKPFL</sequence>
<keyword evidence="2" id="KW-1185">Reference proteome</keyword>
<evidence type="ECO:0000313" key="2">
    <source>
        <dbReference type="Proteomes" id="UP001431783"/>
    </source>
</evidence>
<proteinExistence type="predicted"/>
<comment type="caution">
    <text evidence="1">The sequence shown here is derived from an EMBL/GenBank/DDBJ whole genome shotgun (WGS) entry which is preliminary data.</text>
</comment>
<evidence type="ECO:0008006" key="3">
    <source>
        <dbReference type="Google" id="ProtNLM"/>
    </source>
</evidence>
<protein>
    <recommendedName>
        <fullName evidence="3">Integrase</fullName>
    </recommendedName>
</protein>
<evidence type="ECO:0000313" key="1">
    <source>
        <dbReference type="EMBL" id="KAK9884860.1"/>
    </source>
</evidence>
<organism evidence="1 2">
    <name type="scientific">Henosepilachna vigintioctopunctata</name>
    <dbReference type="NCBI Taxonomy" id="420089"/>
    <lineage>
        <taxon>Eukaryota</taxon>
        <taxon>Metazoa</taxon>
        <taxon>Ecdysozoa</taxon>
        <taxon>Arthropoda</taxon>
        <taxon>Hexapoda</taxon>
        <taxon>Insecta</taxon>
        <taxon>Pterygota</taxon>
        <taxon>Neoptera</taxon>
        <taxon>Endopterygota</taxon>
        <taxon>Coleoptera</taxon>
        <taxon>Polyphaga</taxon>
        <taxon>Cucujiformia</taxon>
        <taxon>Coccinelloidea</taxon>
        <taxon>Coccinellidae</taxon>
        <taxon>Epilachninae</taxon>
        <taxon>Epilachnini</taxon>
        <taxon>Henosepilachna</taxon>
    </lineage>
</organism>